<evidence type="ECO:0000256" key="1">
    <source>
        <dbReference type="ARBA" id="ARBA00001947"/>
    </source>
</evidence>
<evidence type="ECO:0000256" key="10">
    <source>
        <dbReference type="ARBA" id="ARBA00023049"/>
    </source>
</evidence>
<evidence type="ECO:0000256" key="3">
    <source>
        <dbReference type="ARBA" id="ARBA00007931"/>
    </source>
</evidence>
<protein>
    <submittedName>
        <fullName evidence="14">Peptidase family M50</fullName>
    </submittedName>
</protein>
<dbReference type="GO" id="GO:0046872">
    <property type="term" value="F:metal ion binding"/>
    <property type="evidence" value="ECO:0007669"/>
    <property type="project" value="UniProtKB-KW"/>
</dbReference>
<evidence type="ECO:0000256" key="12">
    <source>
        <dbReference type="SAM" id="Phobius"/>
    </source>
</evidence>
<feature type="transmembrane region" description="Helical" evidence="12">
    <location>
        <begin position="217"/>
        <end position="235"/>
    </location>
</feature>
<dbReference type="OrthoDB" id="166377at2"/>
<comment type="subcellular location">
    <subcellularLocation>
        <location evidence="2">Membrane</location>
        <topology evidence="2">Multi-pass membrane protein</topology>
    </subcellularLocation>
</comment>
<name>A0A518G2P8_9BACT</name>
<feature type="transmembrane region" description="Helical" evidence="12">
    <location>
        <begin position="178"/>
        <end position="197"/>
    </location>
</feature>
<keyword evidence="15" id="KW-1185">Reference proteome</keyword>
<evidence type="ECO:0000256" key="9">
    <source>
        <dbReference type="ARBA" id="ARBA00022989"/>
    </source>
</evidence>
<keyword evidence="8" id="KW-0862">Zinc</keyword>
<evidence type="ECO:0000256" key="7">
    <source>
        <dbReference type="ARBA" id="ARBA00022801"/>
    </source>
</evidence>
<accession>A0A518G2P8</accession>
<evidence type="ECO:0000256" key="5">
    <source>
        <dbReference type="ARBA" id="ARBA00022692"/>
    </source>
</evidence>
<keyword evidence="9 12" id="KW-1133">Transmembrane helix</keyword>
<evidence type="ECO:0000256" key="11">
    <source>
        <dbReference type="ARBA" id="ARBA00023136"/>
    </source>
</evidence>
<keyword evidence="7" id="KW-0378">Hydrolase</keyword>
<dbReference type="Proteomes" id="UP000318017">
    <property type="component" value="Chromosome"/>
</dbReference>
<dbReference type="PANTHER" id="PTHR39188:SF3">
    <property type="entry name" value="STAGE IV SPORULATION PROTEIN FB"/>
    <property type="match status" value="1"/>
</dbReference>
<dbReference type="AlphaFoldDB" id="A0A518G2P8"/>
<proteinExistence type="inferred from homology"/>
<feature type="transmembrane region" description="Helical" evidence="12">
    <location>
        <begin position="51"/>
        <end position="70"/>
    </location>
</feature>
<reference evidence="14 15" key="1">
    <citation type="submission" date="2019-02" db="EMBL/GenBank/DDBJ databases">
        <title>Deep-cultivation of Planctomycetes and their phenomic and genomic characterization uncovers novel biology.</title>
        <authorList>
            <person name="Wiegand S."/>
            <person name="Jogler M."/>
            <person name="Boedeker C."/>
            <person name="Pinto D."/>
            <person name="Vollmers J."/>
            <person name="Rivas-Marin E."/>
            <person name="Kohn T."/>
            <person name="Peeters S.H."/>
            <person name="Heuer A."/>
            <person name="Rast P."/>
            <person name="Oberbeckmann S."/>
            <person name="Bunk B."/>
            <person name="Jeske O."/>
            <person name="Meyerdierks A."/>
            <person name="Storesund J.E."/>
            <person name="Kallscheuer N."/>
            <person name="Luecker S."/>
            <person name="Lage O.M."/>
            <person name="Pohl T."/>
            <person name="Merkel B.J."/>
            <person name="Hornburger P."/>
            <person name="Mueller R.-W."/>
            <person name="Bruemmer F."/>
            <person name="Labrenz M."/>
            <person name="Spormann A.M."/>
            <person name="Op den Camp H."/>
            <person name="Overmann J."/>
            <person name="Amann R."/>
            <person name="Jetten M.S.M."/>
            <person name="Mascher T."/>
            <person name="Medema M.H."/>
            <person name="Devos D.P."/>
            <person name="Kaster A.-K."/>
            <person name="Ovreas L."/>
            <person name="Rohde M."/>
            <person name="Galperin M.Y."/>
            <person name="Jogler C."/>
        </authorList>
    </citation>
    <scope>NUCLEOTIDE SEQUENCE [LARGE SCALE GENOMIC DNA]</scope>
    <source>
        <strain evidence="14 15">Q31a</strain>
    </source>
</reference>
<comment type="similarity">
    <text evidence="3">Belongs to the peptidase M50B family.</text>
</comment>
<dbReference type="GO" id="GO:0016020">
    <property type="term" value="C:membrane"/>
    <property type="evidence" value="ECO:0007669"/>
    <property type="project" value="UniProtKB-SubCell"/>
</dbReference>
<dbReference type="RefSeq" id="WP_145074952.1">
    <property type="nucleotide sequence ID" value="NZ_CP036298.1"/>
</dbReference>
<keyword evidence="10" id="KW-0482">Metalloprotease</keyword>
<organism evidence="14 15">
    <name type="scientific">Aureliella helgolandensis</name>
    <dbReference type="NCBI Taxonomy" id="2527968"/>
    <lineage>
        <taxon>Bacteria</taxon>
        <taxon>Pseudomonadati</taxon>
        <taxon>Planctomycetota</taxon>
        <taxon>Planctomycetia</taxon>
        <taxon>Pirellulales</taxon>
        <taxon>Pirellulaceae</taxon>
        <taxon>Aureliella</taxon>
    </lineage>
</organism>
<dbReference type="InterPro" id="IPR008915">
    <property type="entry name" value="Peptidase_M50"/>
</dbReference>
<evidence type="ECO:0000256" key="2">
    <source>
        <dbReference type="ARBA" id="ARBA00004141"/>
    </source>
</evidence>
<sequence length="263" mass="28618">MLKEPGRSQYDWQFNFLGFPVRVAWGFWVVAAILGWSWSVSVDASFPNSPGGAPAVLLMWIAALLLSILVHEVGHTLAMKYYGLQSRIVLYHFGGLAIPDSFGSWNGARQRRIGPREQIVISAAGPGIQLALAALVWAIGMATGTYMELTGQLNWLFGTSLPIGEIPQTAIRYAAFNAIIYPSTIWAILNLAPILPLDGGHIMRSMLQLWNVDQPTHVAYMVSIGTGALLGIYCLQTGQPGGIMFLLFAASNWQAMQQGHGGF</sequence>
<keyword evidence="11 12" id="KW-0472">Membrane</keyword>
<keyword evidence="5 12" id="KW-0812">Transmembrane</keyword>
<feature type="transmembrane region" description="Helical" evidence="12">
    <location>
        <begin position="21"/>
        <end position="39"/>
    </location>
</feature>
<gene>
    <name evidence="14" type="ORF">Q31a_11100</name>
</gene>
<comment type="cofactor">
    <cofactor evidence="1">
        <name>Zn(2+)</name>
        <dbReference type="ChEBI" id="CHEBI:29105"/>
    </cofactor>
</comment>
<dbReference type="Pfam" id="PF02163">
    <property type="entry name" value="Peptidase_M50"/>
    <property type="match status" value="1"/>
</dbReference>
<evidence type="ECO:0000256" key="4">
    <source>
        <dbReference type="ARBA" id="ARBA00022670"/>
    </source>
</evidence>
<evidence type="ECO:0000256" key="6">
    <source>
        <dbReference type="ARBA" id="ARBA00022723"/>
    </source>
</evidence>
<feature type="domain" description="Peptidase M50" evidence="13">
    <location>
        <begin position="61"/>
        <end position="212"/>
    </location>
</feature>
<dbReference type="GO" id="GO:0008237">
    <property type="term" value="F:metallopeptidase activity"/>
    <property type="evidence" value="ECO:0007669"/>
    <property type="project" value="UniProtKB-KW"/>
</dbReference>
<dbReference type="GO" id="GO:0006508">
    <property type="term" value="P:proteolysis"/>
    <property type="evidence" value="ECO:0007669"/>
    <property type="project" value="UniProtKB-KW"/>
</dbReference>
<evidence type="ECO:0000256" key="8">
    <source>
        <dbReference type="ARBA" id="ARBA00022833"/>
    </source>
</evidence>
<keyword evidence="6" id="KW-0479">Metal-binding</keyword>
<feature type="transmembrane region" description="Helical" evidence="12">
    <location>
        <begin position="119"/>
        <end position="140"/>
    </location>
</feature>
<evidence type="ECO:0000313" key="15">
    <source>
        <dbReference type="Proteomes" id="UP000318017"/>
    </source>
</evidence>
<evidence type="ECO:0000259" key="13">
    <source>
        <dbReference type="Pfam" id="PF02163"/>
    </source>
</evidence>
<dbReference type="PANTHER" id="PTHR39188">
    <property type="entry name" value="MEMBRANE-ASSOCIATED ZINC METALLOPROTEASE M50B"/>
    <property type="match status" value="1"/>
</dbReference>
<dbReference type="KEGG" id="ahel:Q31a_11100"/>
<evidence type="ECO:0000313" key="14">
    <source>
        <dbReference type="EMBL" id="QDV22819.1"/>
    </source>
</evidence>
<keyword evidence="4" id="KW-0645">Protease</keyword>
<dbReference type="EMBL" id="CP036298">
    <property type="protein sequence ID" value="QDV22819.1"/>
    <property type="molecule type" value="Genomic_DNA"/>
</dbReference>